<evidence type="ECO:0000256" key="9">
    <source>
        <dbReference type="SAM" id="MobiDB-lite"/>
    </source>
</evidence>
<dbReference type="AlphaFoldDB" id="A0A383VL13"/>
<feature type="binding site" evidence="7">
    <location>
        <position position="146"/>
    </location>
    <ligand>
        <name>ATP</name>
        <dbReference type="ChEBI" id="CHEBI:30616"/>
    </ligand>
</feature>
<keyword evidence="2" id="KW-0808">Transferase</keyword>
<dbReference type="InterPro" id="IPR000719">
    <property type="entry name" value="Prot_kinase_dom"/>
</dbReference>
<gene>
    <name evidence="11" type="ORF">BQ4739_LOCUS6674</name>
</gene>
<keyword evidence="4" id="KW-0418">Kinase</keyword>
<evidence type="ECO:0000259" key="10">
    <source>
        <dbReference type="PROSITE" id="PS50011"/>
    </source>
</evidence>
<dbReference type="GO" id="GO:0005524">
    <property type="term" value="F:ATP binding"/>
    <property type="evidence" value="ECO:0007669"/>
    <property type="project" value="UniProtKB-KW"/>
</dbReference>
<keyword evidence="12" id="KW-1185">Reference proteome</keyword>
<evidence type="ECO:0000256" key="5">
    <source>
        <dbReference type="ARBA" id="ARBA00022840"/>
    </source>
</evidence>
<evidence type="ECO:0000256" key="2">
    <source>
        <dbReference type="ARBA" id="ARBA00022679"/>
    </source>
</evidence>
<keyword evidence="3 7" id="KW-0547">Nucleotide-binding</keyword>
<dbReference type="Pfam" id="PF00069">
    <property type="entry name" value="Pkinase"/>
    <property type="match status" value="1"/>
</dbReference>
<dbReference type="GO" id="GO:0004674">
    <property type="term" value="F:protein serine/threonine kinase activity"/>
    <property type="evidence" value="ECO:0007669"/>
    <property type="project" value="UniProtKB-KW"/>
</dbReference>
<evidence type="ECO:0000256" key="4">
    <source>
        <dbReference type="ARBA" id="ARBA00022777"/>
    </source>
</evidence>
<dbReference type="PANTHER" id="PTHR24350">
    <property type="entry name" value="SERINE/THREONINE-PROTEIN KINASE IAL-RELATED"/>
    <property type="match status" value="1"/>
</dbReference>
<feature type="region of interest" description="Disordered" evidence="9">
    <location>
        <begin position="433"/>
        <end position="464"/>
    </location>
</feature>
<evidence type="ECO:0000313" key="12">
    <source>
        <dbReference type="Proteomes" id="UP000256970"/>
    </source>
</evidence>
<feature type="region of interest" description="Disordered" evidence="9">
    <location>
        <begin position="495"/>
        <end position="515"/>
    </location>
</feature>
<feature type="binding site" evidence="7">
    <location>
        <begin position="245"/>
        <end position="246"/>
    </location>
    <ligand>
        <name>ATP</name>
        <dbReference type="ChEBI" id="CHEBI:30616"/>
    </ligand>
</feature>
<feature type="compositionally biased region" description="Low complexity" evidence="9">
    <location>
        <begin position="451"/>
        <end position="464"/>
    </location>
</feature>
<keyword evidence="5 7" id="KW-0067">ATP-binding</keyword>
<feature type="region of interest" description="Disordered" evidence="9">
    <location>
        <begin position="557"/>
        <end position="596"/>
    </location>
</feature>
<evidence type="ECO:0000256" key="8">
    <source>
        <dbReference type="PIRSR" id="PIRSR630616-3"/>
    </source>
</evidence>
<feature type="active site" description="Proton acceptor" evidence="6">
    <location>
        <position position="241"/>
    </location>
</feature>
<feature type="cross-link" description="Glycyl lysine isopeptide (Lys-Gly) (interchain with G-Cter in SUMO2)" evidence="8">
    <location>
        <position position="243"/>
    </location>
</feature>
<dbReference type="InterPro" id="IPR030616">
    <property type="entry name" value="Aur-like"/>
</dbReference>
<dbReference type="SMART" id="SM00220">
    <property type="entry name" value="S_TKc"/>
    <property type="match status" value="1"/>
</dbReference>
<dbReference type="Gene3D" id="1.10.510.10">
    <property type="entry name" value="Transferase(Phosphotransferase) domain 1"/>
    <property type="match status" value="1"/>
</dbReference>
<feature type="compositionally biased region" description="Low complexity" evidence="9">
    <location>
        <begin position="499"/>
        <end position="515"/>
    </location>
</feature>
<dbReference type="Proteomes" id="UP000256970">
    <property type="component" value="Unassembled WGS sequence"/>
</dbReference>
<feature type="binding site" evidence="7">
    <location>
        <position position="259"/>
    </location>
    <ligand>
        <name>ATP</name>
        <dbReference type="ChEBI" id="CHEBI:30616"/>
    </ligand>
</feature>
<feature type="compositionally biased region" description="Polar residues" evidence="9">
    <location>
        <begin position="566"/>
        <end position="587"/>
    </location>
</feature>
<dbReference type="PROSITE" id="PS00108">
    <property type="entry name" value="PROTEIN_KINASE_ST"/>
    <property type="match status" value="1"/>
</dbReference>
<evidence type="ECO:0000256" key="1">
    <source>
        <dbReference type="ARBA" id="ARBA00022527"/>
    </source>
</evidence>
<evidence type="ECO:0000256" key="3">
    <source>
        <dbReference type="ARBA" id="ARBA00022741"/>
    </source>
</evidence>
<accession>A0A383VL13</accession>
<evidence type="ECO:0000313" key="11">
    <source>
        <dbReference type="EMBL" id="SZX66238.1"/>
    </source>
</evidence>
<dbReference type="EMBL" id="FNXT01000690">
    <property type="protein sequence ID" value="SZX66238.1"/>
    <property type="molecule type" value="Genomic_DNA"/>
</dbReference>
<evidence type="ECO:0000256" key="7">
    <source>
        <dbReference type="PIRSR" id="PIRSR630616-2"/>
    </source>
</evidence>
<dbReference type="STRING" id="3088.A0A383VL13"/>
<dbReference type="InterPro" id="IPR011009">
    <property type="entry name" value="Kinase-like_dom_sf"/>
</dbReference>
<dbReference type="SUPFAM" id="SSF56112">
    <property type="entry name" value="Protein kinase-like (PK-like)"/>
    <property type="match status" value="1"/>
</dbReference>
<feature type="domain" description="Protein kinase" evidence="10">
    <location>
        <begin position="117"/>
        <end position="390"/>
    </location>
</feature>
<organism evidence="11 12">
    <name type="scientific">Tetradesmus obliquus</name>
    <name type="common">Green alga</name>
    <name type="synonym">Acutodesmus obliquus</name>
    <dbReference type="NCBI Taxonomy" id="3088"/>
    <lineage>
        <taxon>Eukaryota</taxon>
        <taxon>Viridiplantae</taxon>
        <taxon>Chlorophyta</taxon>
        <taxon>core chlorophytes</taxon>
        <taxon>Chlorophyceae</taxon>
        <taxon>CS clade</taxon>
        <taxon>Sphaeropleales</taxon>
        <taxon>Scenedesmaceae</taxon>
        <taxon>Tetradesmus</taxon>
    </lineage>
</organism>
<sequence length="676" mass="72574">MGFLKELFEKKLKTAGSKDFDVQGFEVGRSAQSEWALPALRPQQSLSTAEKCSVPDDPVLNNDSICYLQTQQSAKSFSFASERKQQLEHSERLSAAAAAQARQQPTARIKYDNIGQFNQRVELYRGSVATVFKAVCIASNLKVIIKAYYKQKMHPKHFHKLNRELQAMRALNGPYVAEFYSSFEDSQCVYIIMEYCEGGDLFKTMLMHGGLLDEQWVCVEVITPLLRILQKMHSLKLLHRDIKPENIFITGLGKFRLGDFGLAIKFDEEVPFSRSGTLDYMAPEVLKNPSVPFQEGKSVDVATLAARGVKPYGPPVDVWAAGVLAYELVCGRPPFEVEDEAQTAALIMYSDAIKFPPNRTPQWTGFVKAALVKSPEVRPTATALLEHPWIVTNLQRTMSEQHRPSKEMLLQPLPLDIAQAYAKEFKRTMSLATGSSARAKNRSAADREEAASLAPLPAGGLPNASGVPSLPAAFPATPTGAQRQLQHLHLGALGDRDASSLSSSNGKSSLSGAIRPSGLSIVSSSGSSPGSCGLLSPASAAAAERLRDIQAVIGDGKRLSGLGDSGATTVTPSRASFTTPSQLSPLNPSGSSAAAVGAVGSPTAVSRSSLSGTAAAGGMQRPGLALKVVLPPETELELCGSSDSFCYSPTTPAPKSGIKERMKFYFQRQAGGTGGF</sequence>
<reference evidence="11 12" key="1">
    <citation type="submission" date="2016-10" db="EMBL/GenBank/DDBJ databases">
        <authorList>
            <person name="Cai Z."/>
        </authorList>
    </citation>
    <scope>NUCLEOTIDE SEQUENCE [LARGE SCALE GENOMIC DNA]</scope>
</reference>
<dbReference type="InterPro" id="IPR008271">
    <property type="entry name" value="Ser/Thr_kinase_AS"/>
</dbReference>
<proteinExistence type="predicted"/>
<keyword evidence="1" id="KW-0723">Serine/threonine-protein kinase</keyword>
<name>A0A383VL13_TETOB</name>
<protein>
    <recommendedName>
        <fullName evidence="10">Protein kinase domain-containing protein</fullName>
    </recommendedName>
</protein>
<evidence type="ECO:0000256" key="6">
    <source>
        <dbReference type="PIRSR" id="PIRSR630616-1"/>
    </source>
</evidence>
<dbReference type="PROSITE" id="PS50011">
    <property type="entry name" value="PROTEIN_KINASE_DOM"/>
    <property type="match status" value="1"/>
</dbReference>